<proteinExistence type="predicted"/>
<name>A0A8S5PW35_9CAUD</name>
<dbReference type="EMBL" id="BK015512">
    <property type="protein sequence ID" value="DAE10492.1"/>
    <property type="molecule type" value="Genomic_DNA"/>
</dbReference>
<organism evidence="1">
    <name type="scientific">Siphoviridae sp. ctrAf3</name>
    <dbReference type="NCBI Taxonomy" id="2825687"/>
    <lineage>
        <taxon>Viruses</taxon>
        <taxon>Duplodnaviria</taxon>
        <taxon>Heunggongvirae</taxon>
        <taxon>Uroviricota</taxon>
        <taxon>Caudoviricetes</taxon>
    </lineage>
</organism>
<reference evidence="1" key="1">
    <citation type="journal article" date="2021" name="Proc. Natl. Acad. Sci. U.S.A.">
        <title>A Catalog of Tens of Thousands of Viruses from Human Metagenomes Reveals Hidden Associations with Chronic Diseases.</title>
        <authorList>
            <person name="Tisza M.J."/>
            <person name="Buck C.B."/>
        </authorList>
    </citation>
    <scope>NUCLEOTIDE SEQUENCE</scope>
    <source>
        <strain evidence="1">CtrAf3</strain>
    </source>
</reference>
<sequence>MLEKEIQAILNPHVAVGKGEYIASIVEQIQKENEELQNALENDKFHIVGRNAGRIDDLTKKLKLALDAV</sequence>
<evidence type="ECO:0000313" key="1">
    <source>
        <dbReference type="EMBL" id="DAE10492.1"/>
    </source>
</evidence>
<accession>A0A8S5PW35</accession>
<protein>
    <submittedName>
        <fullName evidence="1">Uncharacterized protein</fullName>
    </submittedName>
</protein>